<evidence type="ECO:0000256" key="22">
    <source>
        <dbReference type="ARBA" id="ARBA00043828"/>
    </source>
</evidence>
<comment type="subunit">
    <text evidence="4">Homodimer.</text>
</comment>
<keyword evidence="14" id="KW-0325">Glycoprotein</keyword>
<accession>A0A674NN00</accession>
<evidence type="ECO:0000259" key="26">
    <source>
        <dbReference type="Pfam" id="PF17039"/>
    </source>
</evidence>
<comment type="catalytic activity">
    <reaction evidence="22">
        <text>beta-D-Gal-(1-&gt;4)-beta-D-GlcNAc-(1-&gt;3)-beta-D-Gal-(1-&gt;4)-D-Glc + GDP-beta-L-fucose = beta-D-Gal-(1-&gt;4)-[alpha-L-Fuc-(1-&gt;3)]-beta-D-GlcNAc-(1-&gt;3)-beta-D-Gal-(1-&gt;4)-D-Glc + GDP + H(+)</text>
        <dbReference type="Rhea" id="RHEA:77187"/>
        <dbReference type="ChEBI" id="CHEBI:15378"/>
        <dbReference type="ChEBI" id="CHEBI:57273"/>
        <dbReference type="ChEBI" id="CHEBI:58189"/>
        <dbReference type="ChEBI" id="CHEBI:60239"/>
        <dbReference type="ChEBI" id="CHEBI:61352"/>
    </reaction>
    <physiologicalReaction direction="left-to-right" evidence="22">
        <dbReference type="Rhea" id="RHEA:77188"/>
    </physiologicalReaction>
</comment>
<keyword evidence="9 24" id="KW-1133">Transmembrane helix</keyword>
<evidence type="ECO:0000256" key="15">
    <source>
        <dbReference type="ARBA" id="ARBA00029329"/>
    </source>
</evidence>
<evidence type="ECO:0000256" key="7">
    <source>
        <dbReference type="ARBA" id="ARBA00022692"/>
    </source>
</evidence>
<proteinExistence type="inferred from homology"/>
<keyword evidence="8" id="KW-0735">Signal-anchor</keyword>
<evidence type="ECO:0000313" key="27">
    <source>
        <dbReference type="Ensembl" id="ENSTRUP00000074667.1"/>
    </source>
</evidence>
<evidence type="ECO:0000256" key="4">
    <source>
        <dbReference type="ARBA" id="ARBA00011738"/>
    </source>
</evidence>
<comment type="pathway">
    <text evidence="1">Protein modification; protein glycosylation.</text>
</comment>
<dbReference type="PANTHER" id="PTHR11929:SF10">
    <property type="entry name" value="4-GALACTOSYL-N-ACETYLGLUCOSAMINIDE 3-ALPHA-L-FUCOSYLTRANSFERASE 9"/>
    <property type="match status" value="1"/>
</dbReference>
<dbReference type="InterPro" id="IPR031481">
    <property type="entry name" value="Glyco_tran_10_N"/>
</dbReference>
<dbReference type="InterPro" id="IPR038577">
    <property type="entry name" value="GT10-like_C_sf"/>
</dbReference>
<organism evidence="27 28">
    <name type="scientific">Takifugu rubripes</name>
    <name type="common">Japanese pufferfish</name>
    <name type="synonym">Fugu rubripes</name>
    <dbReference type="NCBI Taxonomy" id="31033"/>
    <lineage>
        <taxon>Eukaryota</taxon>
        <taxon>Metazoa</taxon>
        <taxon>Chordata</taxon>
        <taxon>Craniata</taxon>
        <taxon>Vertebrata</taxon>
        <taxon>Euteleostomi</taxon>
        <taxon>Actinopterygii</taxon>
        <taxon>Neopterygii</taxon>
        <taxon>Teleostei</taxon>
        <taxon>Neoteleostei</taxon>
        <taxon>Acanthomorphata</taxon>
        <taxon>Eupercaria</taxon>
        <taxon>Tetraodontiformes</taxon>
        <taxon>Tetradontoidea</taxon>
        <taxon>Tetraodontidae</taxon>
        <taxon>Takifugu</taxon>
    </lineage>
</organism>
<dbReference type="InterPro" id="IPR055270">
    <property type="entry name" value="Glyco_tran_10_C"/>
</dbReference>
<dbReference type="GO" id="GO:0006629">
    <property type="term" value="P:lipid metabolic process"/>
    <property type="evidence" value="ECO:0007669"/>
    <property type="project" value="UniProtKB-KW"/>
</dbReference>
<evidence type="ECO:0000256" key="19">
    <source>
        <dbReference type="ARBA" id="ARBA00036481"/>
    </source>
</evidence>
<dbReference type="InParanoid" id="A0A674NN00"/>
<evidence type="ECO:0000256" key="16">
    <source>
        <dbReference type="ARBA" id="ARBA00036053"/>
    </source>
</evidence>
<evidence type="ECO:0000256" key="6">
    <source>
        <dbReference type="ARBA" id="ARBA00022679"/>
    </source>
</evidence>
<evidence type="ECO:0000259" key="25">
    <source>
        <dbReference type="Pfam" id="PF00852"/>
    </source>
</evidence>
<evidence type="ECO:0000256" key="10">
    <source>
        <dbReference type="ARBA" id="ARBA00023034"/>
    </source>
</evidence>
<evidence type="ECO:0000256" key="18">
    <source>
        <dbReference type="ARBA" id="ARBA00036295"/>
    </source>
</evidence>
<dbReference type="UniPathway" id="UPA00378"/>
<evidence type="ECO:0000256" key="2">
    <source>
        <dbReference type="ARBA" id="ARBA00004934"/>
    </source>
</evidence>
<dbReference type="EC" id="2.4.1.-" evidence="24"/>
<evidence type="ECO:0000313" key="28">
    <source>
        <dbReference type="Proteomes" id="UP000005226"/>
    </source>
</evidence>
<evidence type="ECO:0000256" key="9">
    <source>
        <dbReference type="ARBA" id="ARBA00022989"/>
    </source>
</evidence>
<evidence type="ECO:0000256" key="14">
    <source>
        <dbReference type="ARBA" id="ARBA00023180"/>
    </source>
</evidence>
<comment type="catalytic activity">
    <reaction evidence="20">
        <text>a neolactoside nLc4Cer + GDP-beta-L-fucose = a neolactoside III(3)-alpha-Fuc-nLc4Cer + GDP + H(+)</text>
        <dbReference type="Rhea" id="RHEA:48376"/>
        <dbReference type="ChEBI" id="CHEBI:15378"/>
        <dbReference type="ChEBI" id="CHEBI:57273"/>
        <dbReference type="ChEBI" id="CHEBI:58189"/>
        <dbReference type="ChEBI" id="CHEBI:90376"/>
        <dbReference type="ChEBI" id="CHEBI:90379"/>
    </reaction>
    <physiologicalReaction direction="left-to-right" evidence="20">
        <dbReference type="Rhea" id="RHEA:48377"/>
    </physiologicalReaction>
</comment>
<feature type="transmembrane region" description="Helical" evidence="24">
    <location>
        <begin position="28"/>
        <end position="46"/>
    </location>
</feature>
<dbReference type="InterPro" id="IPR001503">
    <property type="entry name" value="Glyco_trans_10"/>
</dbReference>
<comment type="similarity">
    <text evidence="3 24">Belongs to the glycosyltransferase 10 family.</text>
</comment>
<evidence type="ECO:0000256" key="8">
    <source>
        <dbReference type="ARBA" id="ARBA00022968"/>
    </source>
</evidence>
<dbReference type="OMA" id="ENHEFAH"/>
<comment type="catalytic activity">
    <reaction evidence="18">
        <text>alpha-N-glycoloylneuraminosyl-(2-&gt;3)-beta-D-galactosyl-(1-&gt;4)-N-acetyl-beta-D-glucosaminyl-(1-&gt;3)-beta-D-galactosyl-(1-&gt;4)-N-acetyl-beta-D-glucosaminyl-(1-&gt;3)-beta-D-galactosyl-(1-&gt;4)-beta-D-glucosyl-(1&lt;-&gt;1')-ceramide + GDP-beta-L-fucose = alpha-N-glycoloylneuraminosyl-(2-&gt;3)-beta-D-galactosyl-(1-&gt;4)-N-acetyl-beta-D-glucosaminyl-(1-&gt;3)-beta-D-galactosyl-(1-&gt;4)-[alpha-L-fucosyl-(1-&gt;3)]-N-acetyl-beta-D-glucosaminyl-(1-&gt;3)-beta-D-galactosyl-(1-&gt;4)-beta-D-glucosyl-(1&lt;-&gt;1')-ceramide + GDP + H(+)</text>
        <dbReference type="Rhea" id="RHEA:48388"/>
        <dbReference type="ChEBI" id="CHEBI:15378"/>
        <dbReference type="ChEBI" id="CHEBI:57273"/>
        <dbReference type="ChEBI" id="CHEBI:58189"/>
        <dbReference type="ChEBI" id="CHEBI:90383"/>
        <dbReference type="ChEBI" id="CHEBI:90384"/>
    </reaction>
    <physiologicalReaction direction="left-to-right" evidence="18">
        <dbReference type="Rhea" id="RHEA:48389"/>
    </physiologicalReaction>
</comment>
<dbReference type="GO" id="GO:0017083">
    <property type="term" value="F:4-galactosyl-N-acetylglucosaminide 3-alpha-L-fucosyltransferase activity"/>
    <property type="evidence" value="ECO:0007669"/>
    <property type="project" value="UniProtKB-EC"/>
</dbReference>
<evidence type="ECO:0000256" key="17">
    <source>
        <dbReference type="ARBA" id="ARBA00036234"/>
    </source>
</evidence>
<keyword evidence="7 24" id="KW-0812">Transmembrane</keyword>
<keyword evidence="28" id="KW-1185">Reference proteome</keyword>
<dbReference type="Pfam" id="PF00852">
    <property type="entry name" value="Glyco_transf_10"/>
    <property type="match status" value="1"/>
</dbReference>
<dbReference type="PANTHER" id="PTHR11929">
    <property type="entry name" value="ALPHA- 1,3 -FUCOSYLTRANSFERASE"/>
    <property type="match status" value="1"/>
</dbReference>
<comment type="catalytic activity">
    <reaction evidence="15">
        <text>a beta-D-galactosyl-(1-&gt;4)-N-acetyl-beta-D-glucosaminyl derivative + GDP-beta-L-fucose = a beta-D-galactosyl-(1-&gt;4)-[alpha-L-fucosyl-(1-&gt;3)]-N-acetyl-beta-D-glucosaminyl derivative + GDP + H(+)</text>
        <dbReference type="Rhea" id="RHEA:14257"/>
        <dbReference type="ChEBI" id="CHEBI:15378"/>
        <dbReference type="ChEBI" id="CHEBI:57273"/>
        <dbReference type="ChEBI" id="CHEBI:58189"/>
        <dbReference type="ChEBI" id="CHEBI:133507"/>
        <dbReference type="ChEBI" id="CHEBI:137941"/>
        <dbReference type="EC" id="2.4.1.152"/>
    </reaction>
    <physiologicalReaction direction="left-to-right" evidence="15">
        <dbReference type="Rhea" id="RHEA:14258"/>
    </physiologicalReaction>
</comment>
<keyword evidence="10 24" id="KW-0333">Golgi apparatus</keyword>
<evidence type="ECO:0000256" key="5">
    <source>
        <dbReference type="ARBA" id="ARBA00022676"/>
    </source>
</evidence>
<keyword evidence="11" id="KW-0443">Lipid metabolism</keyword>
<evidence type="ECO:0000256" key="11">
    <source>
        <dbReference type="ARBA" id="ARBA00023098"/>
    </source>
</evidence>
<dbReference type="Ensembl" id="ENSTRUT00000077863.1">
    <property type="protein sequence ID" value="ENSTRUP00000074667.1"/>
    <property type="gene ID" value="ENSTRUG00000030246.1"/>
</dbReference>
<feature type="domain" description="Fucosyltransferase N-terminal" evidence="26">
    <location>
        <begin position="77"/>
        <end position="182"/>
    </location>
</feature>
<comment type="pathway">
    <text evidence="2">Glycolipid biosynthesis.</text>
</comment>
<keyword evidence="6 24" id="KW-0808">Transferase</keyword>
<sequence length="394" mass="45274">MCFRWLKRLFLFLGSIMTVLSTGVLRNLTLVILILSALTVLLLMYFKSSPLPKCHPYPVEWSETEKSGNASAKTRQKKPVLLVWFWPENKKFDLQDCKTLLGIGDCQLSDDKSLASEVDGVLLYHKAISQDLSNLPTSRTRTQRWIWFNPDPPLVSQQIPGIKALFNLTMTYRKDADIQVRWKVSARKTPEKGFTPPPKRRLVCWIVDSKEMTNTFNQTYNAYVDLLKHIAVDLIDKMEGEDYLSTIKSCKFYLSFESSIHRDYITEKFTTPLALGTVPVALGPPRRNYESFVPGSSFIHVNDFADSAALAAHLQSLDQDEEAYLRYFDWRKFYTIGTPFADEKYRFLHPICQACHHLSAFRPSETPSLCFQHASCQTATVTITVMSWKTFFCK</sequence>
<reference evidence="27" key="3">
    <citation type="submission" date="2025-09" db="UniProtKB">
        <authorList>
            <consortium name="Ensembl"/>
        </authorList>
    </citation>
    <scope>IDENTIFICATION</scope>
</reference>
<comment type="subcellular location">
    <subcellularLocation>
        <location evidence="24">Golgi apparatus</location>
        <location evidence="24">Golgi stack membrane</location>
        <topology evidence="24">Single-pass type II membrane protein</topology>
    </subcellularLocation>
    <subcellularLocation>
        <location evidence="21">Golgi apparatus</location>
        <location evidence="21">trans-Golgi network membrane</location>
        <topology evidence="21">Single-pass type II membrane protein</topology>
    </subcellularLocation>
</comment>
<dbReference type="SUPFAM" id="SSF53756">
    <property type="entry name" value="UDP-Glycosyltransferase/glycogen phosphorylase"/>
    <property type="match status" value="1"/>
</dbReference>
<dbReference type="GeneTree" id="ENSGT00940000164360"/>
<evidence type="ECO:0000256" key="13">
    <source>
        <dbReference type="ARBA" id="ARBA00023157"/>
    </source>
</evidence>
<evidence type="ECO:0000256" key="3">
    <source>
        <dbReference type="ARBA" id="ARBA00008919"/>
    </source>
</evidence>
<evidence type="ECO:0000256" key="20">
    <source>
        <dbReference type="ARBA" id="ARBA00036757"/>
    </source>
</evidence>
<keyword evidence="12 24" id="KW-0472">Membrane</keyword>
<keyword evidence="5 24" id="KW-0328">Glycosyltransferase</keyword>
<evidence type="ECO:0000256" key="1">
    <source>
        <dbReference type="ARBA" id="ARBA00004922"/>
    </source>
</evidence>
<feature type="domain" description="Fucosyltransferase C-terminal" evidence="25">
    <location>
        <begin position="198"/>
        <end position="360"/>
    </location>
</feature>
<keyword evidence="13" id="KW-1015">Disulfide bond</keyword>
<evidence type="ECO:0000256" key="23">
    <source>
        <dbReference type="ARBA" id="ARBA00043838"/>
    </source>
</evidence>
<protein>
    <recommendedName>
        <fullName evidence="24">Fucosyltransferase</fullName>
        <ecNumber evidence="24">2.4.1.-</ecNumber>
    </recommendedName>
</protein>
<reference evidence="27" key="2">
    <citation type="submission" date="2025-08" db="UniProtKB">
        <authorList>
            <consortium name="Ensembl"/>
        </authorList>
    </citation>
    <scope>IDENTIFICATION</scope>
</reference>
<name>A0A674NN00_TAKRU</name>
<comment type="catalytic activity">
    <reaction evidence="17">
        <text>an alpha-Neu5Ac-(2-&gt;3)-beta-D-Gal-(1-&gt;4)-beta-D-GlcNAc-(1-&gt;3)-beta-D-Gal-(1-&gt;4)-beta-D-GlcNAc derivative + GDP-beta-L-fucose = an alpha-Neu5Ac-(2-&gt;3)-beta-D-Gal-(1-&gt;4)-beta-D-GlcNAc-(1-&gt;3)-beta-D-Gal-(1-&gt;4)-[alpha-L-Fuc-(1-&gt;3)]-beta-D-GlcNAc derivative + GDP + H(+)</text>
        <dbReference type="Rhea" id="RHEA:68044"/>
        <dbReference type="ChEBI" id="CHEBI:15378"/>
        <dbReference type="ChEBI" id="CHEBI:57273"/>
        <dbReference type="ChEBI" id="CHEBI:58189"/>
        <dbReference type="ChEBI" id="CHEBI:145343"/>
        <dbReference type="ChEBI" id="CHEBI:176900"/>
    </reaction>
    <physiologicalReaction direction="left-to-right" evidence="17">
        <dbReference type="Rhea" id="RHEA:68045"/>
    </physiologicalReaction>
</comment>
<dbReference type="AlphaFoldDB" id="A0A674NN00"/>
<comment type="catalytic activity">
    <reaction evidence="23">
        <text>an alpha-L-Fuc-(1-&gt;2)-beta-D-Gal-(1-&gt;4)-beta-D-GlcNAc derivative + GDP-beta-L-fucose = an alpha-L-Fuc-(1-&gt;2)-beta-D-Gal-(1-&gt;4)-[alpha-L-Fuc-(1-&gt;3)]-beta-D-GlcNAc derivative + GDP + H(+)</text>
        <dbReference type="Rhea" id="RHEA:77191"/>
        <dbReference type="ChEBI" id="CHEBI:15378"/>
        <dbReference type="ChEBI" id="CHEBI:57273"/>
        <dbReference type="ChEBI" id="CHEBI:58189"/>
        <dbReference type="ChEBI" id="CHEBI:133510"/>
        <dbReference type="ChEBI" id="CHEBI:195560"/>
    </reaction>
    <physiologicalReaction direction="left-to-right" evidence="23">
        <dbReference type="Rhea" id="RHEA:77192"/>
    </physiologicalReaction>
</comment>
<evidence type="ECO:0000256" key="24">
    <source>
        <dbReference type="RuleBase" id="RU003832"/>
    </source>
</evidence>
<evidence type="ECO:0000256" key="12">
    <source>
        <dbReference type="ARBA" id="ARBA00023136"/>
    </source>
</evidence>
<comment type="catalytic activity">
    <reaction evidence="19">
        <text>an N-acetyl-alpha-neuraminyl-(2-&gt;3)-beta-D-galactosyl-(1-&gt;4)-N-acetyl-beta-D-glucosaminyl derivative + GDP-beta-L-fucose = an alpha-Neu5Ac-(2-&gt;3)-beta-D-Gal-(1-&gt;4)-[alpha-L-Fuc-(1-&gt;3)]-beta-D-GlcNAc derivative + GDP + H(+)</text>
        <dbReference type="Rhea" id="RHEA:56076"/>
        <dbReference type="ChEBI" id="CHEBI:15378"/>
        <dbReference type="ChEBI" id="CHEBI:57273"/>
        <dbReference type="ChEBI" id="CHEBI:58189"/>
        <dbReference type="ChEBI" id="CHEBI:136545"/>
        <dbReference type="ChEBI" id="CHEBI:139509"/>
    </reaction>
    <physiologicalReaction direction="left-to-right" evidence="19">
        <dbReference type="Rhea" id="RHEA:56077"/>
    </physiologicalReaction>
</comment>
<comment type="catalytic activity">
    <reaction evidence="16">
        <text>alpha-D-galactosyl-(1-&gt;3)-beta-D-galactosyl-(1-&gt;4)-N-acetyl-beta-D-glucosaminyl-(1-&gt;3)-beta-D-galactosyl-(1-&gt;4)-beta-D-glucosyl-(1&lt;-&gt;1')-ceramide + GDP-beta-L-fucose = a neolactoside IV(3)-alpha-Gal,III(3)-alpha-Fuc-nLc4Cer + GDP + H(+)</text>
        <dbReference type="Rhea" id="RHEA:48380"/>
        <dbReference type="ChEBI" id="CHEBI:15378"/>
        <dbReference type="ChEBI" id="CHEBI:57273"/>
        <dbReference type="ChEBI" id="CHEBI:58189"/>
        <dbReference type="ChEBI" id="CHEBI:90380"/>
        <dbReference type="ChEBI" id="CHEBI:90381"/>
    </reaction>
    <physiologicalReaction direction="left-to-right" evidence="16">
        <dbReference type="Rhea" id="RHEA:48381"/>
    </physiologicalReaction>
</comment>
<reference evidence="27" key="1">
    <citation type="journal article" date="2011" name="Genome Biol. Evol.">
        <title>Integration of the genetic map and genome assembly of fugu facilitates insights into distinct features of genome evolution in teleosts and mammals.</title>
        <authorList>
            <person name="Kai W."/>
            <person name="Kikuchi K."/>
            <person name="Tohari S."/>
            <person name="Chew A.K."/>
            <person name="Tay A."/>
            <person name="Fujiwara A."/>
            <person name="Hosoya S."/>
            <person name="Suetake H."/>
            <person name="Naruse K."/>
            <person name="Brenner S."/>
            <person name="Suzuki Y."/>
            <person name="Venkatesh B."/>
        </authorList>
    </citation>
    <scope>NUCLEOTIDE SEQUENCE [LARGE SCALE GENOMIC DNA]</scope>
</reference>
<dbReference type="Proteomes" id="UP000005226">
    <property type="component" value="Unplaced"/>
</dbReference>
<dbReference type="GO" id="GO:0032580">
    <property type="term" value="C:Golgi cisterna membrane"/>
    <property type="evidence" value="ECO:0007669"/>
    <property type="project" value="UniProtKB-SubCell"/>
</dbReference>
<dbReference type="Pfam" id="PF17039">
    <property type="entry name" value="Glyco_tran_10_N"/>
    <property type="match status" value="1"/>
</dbReference>
<evidence type="ECO:0000256" key="21">
    <source>
        <dbReference type="ARBA" id="ARBA00037848"/>
    </source>
</evidence>
<dbReference type="Gene3D" id="3.40.50.11660">
    <property type="entry name" value="Glycosyl transferase family 10, C-terminal domain"/>
    <property type="match status" value="1"/>
</dbReference>